<keyword evidence="3 4" id="KW-0732">Signal</keyword>
<organism evidence="5 6">
    <name type="scientific">Actinokineospora terrae</name>
    <dbReference type="NCBI Taxonomy" id="155974"/>
    <lineage>
        <taxon>Bacteria</taxon>
        <taxon>Bacillati</taxon>
        <taxon>Actinomycetota</taxon>
        <taxon>Actinomycetes</taxon>
        <taxon>Pseudonocardiales</taxon>
        <taxon>Pseudonocardiaceae</taxon>
        <taxon>Actinokineospora</taxon>
    </lineage>
</organism>
<evidence type="ECO:0000313" key="5">
    <source>
        <dbReference type="EMBL" id="SES46777.1"/>
    </source>
</evidence>
<feature type="signal peptide" evidence="4">
    <location>
        <begin position="1"/>
        <end position="20"/>
    </location>
</feature>
<proteinExistence type="inferred from homology"/>
<keyword evidence="6" id="KW-1185">Reference proteome</keyword>
<feature type="chain" id="PRO_5011452190" evidence="4">
    <location>
        <begin position="21"/>
        <end position="419"/>
    </location>
</feature>
<dbReference type="SUPFAM" id="SSF53850">
    <property type="entry name" value="Periplasmic binding protein-like II"/>
    <property type="match status" value="1"/>
</dbReference>
<comment type="similarity">
    <text evidence="1">Belongs to the bacterial solute-binding protein 1 family.</text>
</comment>
<dbReference type="STRING" id="155974.SAMN04487818_116108"/>
<dbReference type="InterPro" id="IPR050490">
    <property type="entry name" value="Bact_solute-bd_prot1"/>
</dbReference>
<evidence type="ECO:0000256" key="2">
    <source>
        <dbReference type="ARBA" id="ARBA00022448"/>
    </source>
</evidence>
<evidence type="ECO:0000256" key="4">
    <source>
        <dbReference type="SAM" id="SignalP"/>
    </source>
</evidence>
<sequence length="419" mass="46424">MNKLLYAGLAVVLAASGACATQPAGDDRVHARGPITFVDGRDTTQDRQVERLVERWNNRRGIKEQVTFVEQSPSSDSHRASLVAAAQDGALPGARGRCNDVIVVDAVWTAEFARAGYLLPLNPDEFDIGKFLRVPVENATVDGKLYAIPGRTDAGLLFYRKDYLDAQGLRPPKSWDELIAIANKLRPIYGIDGYVGQLQRYEGLTVNALEAIWSKGGNLTTDHAITINSPQAKQGVEMLAMGLRDGWIPRAATGFNEERSREHFQAGKALFMRNWPYVYPIMTAPDSPIAAAVGVTTLPGPSALGGWNLAISPCSQHQETARDFIRFYTEESEQRELFAKGGFAPTVRSLYADPVLRSKFPYLEHLHHSLDTARDRVQTPQYDRVSDLIQESLHNALDRPEGVPLRLDQLADDMRTTLR</sequence>
<evidence type="ECO:0000313" key="6">
    <source>
        <dbReference type="Proteomes" id="UP000199051"/>
    </source>
</evidence>
<evidence type="ECO:0000256" key="3">
    <source>
        <dbReference type="ARBA" id="ARBA00022729"/>
    </source>
</evidence>
<reference evidence="6" key="1">
    <citation type="submission" date="2016-10" db="EMBL/GenBank/DDBJ databases">
        <authorList>
            <person name="Varghese N."/>
            <person name="Submissions S."/>
        </authorList>
    </citation>
    <scope>NUCLEOTIDE SEQUENCE [LARGE SCALE GENOMIC DNA]</scope>
    <source>
        <strain evidence="6">DSM 44260</strain>
    </source>
</reference>
<dbReference type="InterPro" id="IPR006059">
    <property type="entry name" value="SBP"/>
</dbReference>
<dbReference type="EMBL" id="FOGI01000016">
    <property type="protein sequence ID" value="SES46777.1"/>
    <property type="molecule type" value="Genomic_DNA"/>
</dbReference>
<accession>A0A1H9XLT0</accession>
<dbReference type="Gene3D" id="3.40.190.10">
    <property type="entry name" value="Periplasmic binding protein-like II"/>
    <property type="match status" value="2"/>
</dbReference>
<dbReference type="Pfam" id="PF13416">
    <property type="entry name" value="SBP_bac_8"/>
    <property type="match status" value="1"/>
</dbReference>
<dbReference type="RefSeq" id="WP_092786128.1">
    <property type="nucleotide sequence ID" value="NZ_FOGI01000016.1"/>
</dbReference>
<gene>
    <name evidence="5" type="ORF">SAMN04487818_116108</name>
</gene>
<dbReference type="PANTHER" id="PTHR43649:SF34">
    <property type="entry name" value="ABC TRANSPORTER PERIPLASMIC-BINDING PROTEIN YCJN-RELATED"/>
    <property type="match status" value="1"/>
</dbReference>
<dbReference type="Proteomes" id="UP000199051">
    <property type="component" value="Unassembled WGS sequence"/>
</dbReference>
<evidence type="ECO:0000256" key="1">
    <source>
        <dbReference type="ARBA" id="ARBA00008520"/>
    </source>
</evidence>
<dbReference type="PANTHER" id="PTHR43649">
    <property type="entry name" value="ARABINOSE-BINDING PROTEIN-RELATED"/>
    <property type="match status" value="1"/>
</dbReference>
<keyword evidence="2" id="KW-0813">Transport</keyword>
<dbReference type="PROSITE" id="PS51257">
    <property type="entry name" value="PROKAR_LIPOPROTEIN"/>
    <property type="match status" value="1"/>
</dbReference>
<dbReference type="CDD" id="cd14750">
    <property type="entry name" value="PBP2_TMBP"/>
    <property type="match status" value="1"/>
</dbReference>
<name>A0A1H9XLT0_9PSEU</name>
<protein>
    <submittedName>
        <fullName evidence="5">Carbohydrate ABC transporter substrate-binding protein, CUT1 family</fullName>
    </submittedName>
</protein>
<dbReference type="AlphaFoldDB" id="A0A1H9XLT0"/>